<reference evidence="14 15" key="1">
    <citation type="submission" date="2016-08" db="EMBL/GenBank/DDBJ databases">
        <title>Draft genome sequence of Candidatus Piscirickettsia litoralis, from seawater.</title>
        <authorList>
            <person name="Wan X."/>
            <person name="Lee A.J."/>
            <person name="Hou S."/>
            <person name="Donachie S.P."/>
        </authorList>
    </citation>
    <scope>NUCLEOTIDE SEQUENCE [LARGE SCALE GENOMIC DNA]</scope>
    <source>
        <strain evidence="14 15">Y2</strain>
    </source>
</reference>
<evidence type="ECO:0000256" key="4">
    <source>
        <dbReference type="ARBA" id="ARBA00022679"/>
    </source>
</evidence>
<feature type="binding site" evidence="12">
    <location>
        <begin position="38"/>
        <end position="42"/>
    </location>
    <ligand>
        <name>substrate</name>
    </ligand>
</feature>
<sequence length="303" mass="31356">MSIVVIGSSATDMISLVPHLPKPGETVIGADFQTAAGGKGANQAVAAARLGGDVTLLASIGQDHLGDQSIEGFQKDHLCVDYIQRPEGKSGVALIFVAENGENSIAVSPGSNALLSPEYIKSNESVISQACYLLAQLETPMESILAIAKLANKYKIPFVLNPAPRTKKLTDELLQQVSILTPNQTEACLLTGIEVIDQASAEQAAQTLLQRGVNTVILTLGEQGALIAEKGQPAKLIPGINVTAKDTTGAGDTFNGALVLALSKGESLEKAVRFANAAAAISVTRIGAQPSAPDLAEVNQLIG</sequence>
<keyword evidence="9 12" id="KW-0460">Magnesium</keyword>
<dbReference type="InterPro" id="IPR029056">
    <property type="entry name" value="Ribokinase-like"/>
</dbReference>
<comment type="similarity">
    <text evidence="1">Belongs to the carbohydrate kinase pfkB family.</text>
</comment>
<keyword evidence="6 12" id="KW-0547">Nucleotide-binding</keyword>
<feature type="binding site" evidence="12">
    <location>
        <position position="276"/>
    </location>
    <ligand>
        <name>ATP</name>
        <dbReference type="ChEBI" id="CHEBI:30616"/>
    </ligand>
</feature>
<feature type="binding site" evidence="12">
    <location>
        <position position="138"/>
    </location>
    <ligand>
        <name>substrate</name>
    </ligand>
</feature>
<dbReference type="EC" id="2.7.1.15" evidence="2 12"/>
<comment type="similarity">
    <text evidence="12">Belongs to the carbohydrate kinase PfkB family. Ribokinase subfamily.</text>
</comment>
<comment type="caution">
    <text evidence="14">The sequence shown here is derived from an EMBL/GenBank/DDBJ whole genome shotgun (WGS) entry which is preliminary data.</text>
</comment>
<feature type="active site" description="Proton acceptor" evidence="12">
    <location>
        <position position="252"/>
    </location>
</feature>
<evidence type="ECO:0000313" key="14">
    <source>
        <dbReference type="EMBL" id="ODN41665.1"/>
    </source>
</evidence>
<dbReference type="Pfam" id="PF00294">
    <property type="entry name" value="PfkB"/>
    <property type="match status" value="1"/>
</dbReference>
<evidence type="ECO:0000259" key="13">
    <source>
        <dbReference type="Pfam" id="PF00294"/>
    </source>
</evidence>
<evidence type="ECO:0000256" key="9">
    <source>
        <dbReference type="ARBA" id="ARBA00022842"/>
    </source>
</evidence>
<keyword evidence="10 12" id="KW-0630">Potassium</keyword>
<dbReference type="NCBIfam" id="TIGR02152">
    <property type="entry name" value="D_ribokin_bact"/>
    <property type="match status" value="1"/>
</dbReference>
<dbReference type="PROSITE" id="PS00584">
    <property type="entry name" value="PFKB_KINASES_2"/>
    <property type="match status" value="1"/>
</dbReference>
<feature type="binding site" evidence="12">
    <location>
        <begin position="219"/>
        <end position="224"/>
    </location>
    <ligand>
        <name>ATP</name>
        <dbReference type="ChEBI" id="CHEBI:30616"/>
    </ligand>
</feature>
<feature type="binding site" evidence="12">
    <location>
        <position position="285"/>
    </location>
    <ligand>
        <name>K(+)</name>
        <dbReference type="ChEBI" id="CHEBI:29103"/>
    </ligand>
</feature>
<comment type="activity regulation">
    <text evidence="12">Activated by a monovalent cation that binds near, but not in, the active site. The most likely occupant of the site in vivo is potassium. Ion binding induces a conformational change that may alter substrate affinity.</text>
</comment>
<keyword evidence="8 12" id="KW-0067">ATP-binding</keyword>
<dbReference type="Proteomes" id="UP000094329">
    <property type="component" value="Unassembled WGS sequence"/>
</dbReference>
<comment type="pathway">
    <text evidence="12">Carbohydrate metabolism; D-ribose degradation; D-ribose 5-phosphate from beta-D-ribopyranose: step 2/2.</text>
</comment>
<comment type="function">
    <text evidence="12">Catalyzes the phosphorylation of ribose at O-5 in a reaction requiring ATP and magnesium. The resulting D-ribose-5-phosphate can then be used either for sythesis of nucleotides, histidine, and tryptophan, or as a component of the pentose phosphate pathway.</text>
</comment>
<evidence type="ECO:0000256" key="8">
    <source>
        <dbReference type="ARBA" id="ARBA00022840"/>
    </source>
</evidence>
<feature type="binding site" evidence="12">
    <location>
        <position position="287"/>
    </location>
    <ligand>
        <name>K(+)</name>
        <dbReference type="ChEBI" id="CHEBI:29103"/>
    </ligand>
</feature>
<feature type="binding site" evidence="12">
    <location>
        <begin position="251"/>
        <end position="252"/>
    </location>
    <ligand>
        <name>ATP</name>
        <dbReference type="ChEBI" id="CHEBI:30616"/>
    </ligand>
</feature>
<feature type="binding site" evidence="12">
    <location>
        <position position="291"/>
    </location>
    <ligand>
        <name>K(+)</name>
        <dbReference type="ChEBI" id="CHEBI:29103"/>
    </ligand>
</feature>
<keyword evidence="7 12" id="KW-0418">Kinase</keyword>
<feature type="binding site" evidence="12">
    <location>
        <position position="248"/>
    </location>
    <ligand>
        <name>K(+)</name>
        <dbReference type="ChEBI" id="CHEBI:29103"/>
    </ligand>
</feature>
<dbReference type="PANTHER" id="PTHR10584">
    <property type="entry name" value="SUGAR KINASE"/>
    <property type="match status" value="1"/>
</dbReference>
<dbReference type="InterPro" id="IPR011877">
    <property type="entry name" value="Ribokinase"/>
</dbReference>
<evidence type="ECO:0000256" key="1">
    <source>
        <dbReference type="ARBA" id="ARBA00005380"/>
    </source>
</evidence>
<keyword evidence="12" id="KW-0963">Cytoplasm</keyword>
<dbReference type="HAMAP" id="MF_01987">
    <property type="entry name" value="Ribokinase"/>
    <property type="match status" value="1"/>
</dbReference>
<feature type="binding site" evidence="12">
    <location>
        <position position="246"/>
    </location>
    <ligand>
        <name>K(+)</name>
        <dbReference type="ChEBI" id="CHEBI:29103"/>
    </ligand>
</feature>
<accession>A0ABX3A2J0</accession>
<comment type="subcellular location">
    <subcellularLocation>
        <location evidence="12">Cytoplasm</location>
    </subcellularLocation>
</comment>
<comment type="caution">
    <text evidence="12">Lacks conserved residue(s) required for the propagation of feature annotation.</text>
</comment>
<keyword evidence="15" id="KW-1185">Reference proteome</keyword>
<dbReference type="SUPFAM" id="SSF53613">
    <property type="entry name" value="Ribokinase-like"/>
    <property type="match status" value="1"/>
</dbReference>
<feature type="domain" description="Carbohydrate kinase PfkB" evidence="13">
    <location>
        <begin position="2"/>
        <end position="294"/>
    </location>
</feature>
<evidence type="ECO:0000313" key="15">
    <source>
        <dbReference type="Proteomes" id="UP000094329"/>
    </source>
</evidence>
<evidence type="ECO:0000256" key="10">
    <source>
        <dbReference type="ARBA" id="ARBA00022958"/>
    </source>
</evidence>
<feature type="binding site" evidence="12">
    <location>
        <begin position="10"/>
        <end position="12"/>
    </location>
    <ligand>
        <name>substrate</name>
    </ligand>
</feature>
<dbReference type="Gene3D" id="3.40.1190.20">
    <property type="match status" value="1"/>
</dbReference>
<evidence type="ECO:0000256" key="7">
    <source>
        <dbReference type="ARBA" id="ARBA00022777"/>
    </source>
</evidence>
<dbReference type="EMBL" id="MDTU01000001">
    <property type="protein sequence ID" value="ODN41665.1"/>
    <property type="molecule type" value="Genomic_DNA"/>
</dbReference>
<feature type="binding site" evidence="12">
    <location>
        <position position="183"/>
    </location>
    <ligand>
        <name>ATP</name>
        <dbReference type="ChEBI" id="CHEBI:30616"/>
    </ligand>
</feature>
<gene>
    <name evidence="12" type="primary">rbsK</name>
    <name evidence="14" type="ORF">BGC07_00045</name>
</gene>
<evidence type="ECO:0000256" key="3">
    <source>
        <dbReference type="ARBA" id="ARBA00016943"/>
    </source>
</evidence>
<evidence type="ECO:0000256" key="5">
    <source>
        <dbReference type="ARBA" id="ARBA00022723"/>
    </source>
</evidence>
<comment type="subunit">
    <text evidence="12">Homodimer.</text>
</comment>
<feature type="binding site" evidence="12">
    <location>
        <position position="252"/>
    </location>
    <ligand>
        <name>substrate</name>
    </ligand>
</feature>
<evidence type="ECO:0000256" key="12">
    <source>
        <dbReference type="HAMAP-Rule" id="MF_01987"/>
    </source>
</evidence>
<evidence type="ECO:0000256" key="11">
    <source>
        <dbReference type="ARBA" id="ARBA00023277"/>
    </source>
</evidence>
<dbReference type="PRINTS" id="PR00990">
    <property type="entry name" value="RIBOKINASE"/>
</dbReference>
<protein>
    <recommendedName>
        <fullName evidence="3 12">Ribokinase</fullName>
        <shortName evidence="12">RK</shortName>
        <ecNumber evidence="2 12">2.7.1.15</ecNumber>
    </recommendedName>
</protein>
<organism evidence="14 15">
    <name type="scientific">Piscirickettsia litoralis</name>
    <dbReference type="NCBI Taxonomy" id="1891921"/>
    <lineage>
        <taxon>Bacteria</taxon>
        <taxon>Pseudomonadati</taxon>
        <taxon>Pseudomonadota</taxon>
        <taxon>Gammaproteobacteria</taxon>
        <taxon>Thiotrichales</taxon>
        <taxon>Piscirickettsiaceae</taxon>
        <taxon>Piscirickettsia</taxon>
    </lineage>
</organism>
<feature type="binding site" evidence="12">
    <location>
        <position position="282"/>
    </location>
    <ligand>
        <name>K(+)</name>
        <dbReference type="ChEBI" id="CHEBI:29103"/>
    </ligand>
</feature>
<evidence type="ECO:0000256" key="2">
    <source>
        <dbReference type="ARBA" id="ARBA00012035"/>
    </source>
</evidence>
<dbReference type="NCBIfam" id="NF008353">
    <property type="entry name" value="PRK11142.1"/>
    <property type="match status" value="1"/>
</dbReference>
<dbReference type="InterPro" id="IPR002173">
    <property type="entry name" value="Carboh/pur_kinase_PfkB_CS"/>
</dbReference>
<proteinExistence type="inferred from homology"/>
<name>A0ABX3A2J0_9GAMM</name>
<comment type="catalytic activity">
    <reaction evidence="12">
        <text>D-ribose + ATP = D-ribose 5-phosphate + ADP + H(+)</text>
        <dbReference type="Rhea" id="RHEA:13697"/>
        <dbReference type="ChEBI" id="CHEBI:15378"/>
        <dbReference type="ChEBI" id="CHEBI:30616"/>
        <dbReference type="ChEBI" id="CHEBI:47013"/>
        <dbReference type="ChEBI" id="CHEBI:78346"/>
        <dbReference type="ChEBI" id="CHEBI:456216"/>
        <dbReference type="EC" id="2.7.1.15"/>
    </reaction>
</comment>
<dbReference type="InterPro" id="IPR011611">
    <property type="entry name" value="PfkB_dom"/>
</dbReference>
<keyword evidence="11 12" id="KW-0119">Carbohydrate metabolism</keyword>
<keyword evidence="5 12" id="KW-0479">Metal-binding</keyword>
<dbReference type="InterPro" id="IPR002139">
    <property type="entry name" value="Ribo/fructo_kinase"/>
</dbReference>
<dbReference type="CDD" id="cd01174">
    <property type="entry name" value="ribokinase"/>
    <property type="match status" value="1"/>
</dbReference>
<dbReference type="PANTHER" id="PTHR10584:SF166">
    <property type="entry name" value="RIBOKINASE"/>
    <property type="match status" value="1"/>
</dbReference>
<evidence type="ECO:0000256" key="6">
    <source>
        <dbReference type="ARBA" id="ARBA00022741"/>
    </source>
</evidence>
<dbReference type="RefSeq" id="WP_069311467.1">
    <property type="nucleotide sequence ID" value="NZ_MDTU01000001.1"/>
</dbReference>
<comment type="cofactor">
    <cofactor evidence="12">
        <name>Mg(2+)</name>
        <dbReference type="ChEBI" id="CHEBI:18420"/>
    </cofactor>
    <text evidence="12">Requires a divalent cation, most likely magnesium in vivo, as an electrophilic catalyst to aid phosphoryl group transfer. It is the chelate of the metal and the nucleotide that is the actual substrate.</text>
</comment>
<keyword evidence="4 12" id="KW-0808">Transferase</keyword>